<accession>A0A1H2YLW8</accession>
<dbReference type="RefSeq" id="WP_091288112.1">
    <property type="nucleotide sequence ID" value="NZ_FNON01000002.1"/>
</dbReference>
<reference evidence="7 8" key="1">
    <citation type="submission" date="2016-10" db="EMBL/GenBank/DDBJ databases">
        <authorList>
            <person name="de Groot N.N."/>
        </authorList>
    </citation>
    <scope>NUCLEOTIDE SEQUENCE [LARGE SCALE GENOMIC DNA]</scope>
    <source>
        <strain evidence="7 8">CPCC 202699</strain>
    </source>
</reference>
<evidence type="ECO:0000313" key="7">
    <source>
        <dbReference type="EMBL" id="SDX06147.1"/>
    </source>
</evidence>
<dbReference type="Proteomes" id="UP000199515">
    <property type="component" value="Unassembled WGS sequence"/>
</dbReference>
<comment type="similarity">
    <text evidence="2 4">Belongs to the bacterial solute-binding protein 3 family.</text>
</comment>
<gene>
    <name evidence="7" type="ORF">SAMN05421504_102182</name>
</gene>
<dbReference type="CDD" id="cd01069">
    <property type="entry name" value="PBP2_PheC"/>
    <property type="match status" value="1"/>
</dbReference>
<evidence type="ECO:0000256" key="5">
    <source>
        <dbReference type="SAM" id="SignalP"/>
    </source>
</evidence>
<feature type="domain" description="Solute-binding protein family 3/N-terminal" evidence="6">
    <location>
        <begin position="47"/>
        <end position="268"/>
    </location>
</feature>
<dbReference type="GO" id="GO:0016836">
    <property type="term" value="F:hydro-lyase activity"/>
    <property type="evidence" value="ECO:0007669"/>
    <property type="project" value="InterPro"/>
</dbReference>
<proteinExistence type="inferred from homology"/>
<keyword evidence="8" id="KW-1185">Reference proteome</keyword>
<dbReference type="EMBL" id="FNON01000002">
    <property type="protein sequence ID" value="SDX06147.1"/>
    <property type="molecule type" value="Genomic_DNA"/>
</dbReference>
<dbReference type="GO" id="GO:0030313">
    <property type="term" value="C:cell envelope"/>
    <property type="evidence" value="ECO:0007669"/>
    <property type="project" value="UniProtKB-SubCell"/>
</dbReference>
<sequence>MAITLKSTTGKLAALISVAVLGFGTASAATETGHDGSRLDTVLRRGEVKVCTTGDYRPFTYRDANGAYSGIDVDLAKELANSLKVRLTLVPTTWKTLLDDLGRRCDLGMGGISITLDRAKRAFFSEPYLRDGKTPITRCENAARFQTLEQIDQPGVRAIVNPGGTNEQFADANLKRATIVRHPDNNTIFEEILKGNADLMITDATETRWQAKQHPELCAVHPDQPFTFAEKAYLLPRGDVVFQQWVDQWLHLALNDGTYARISKPWLG</sequence>
<evidence type="ECO:0000313" key="8">
    <source>
        <dbReference type="Proteomes" id="UP000199515"/>
    </source>
</evidence>
<dbReference type="SUPFAM" id="SSF53850">
    <property type="entry name" value="Periplasmic binding protein-like II"/>
    <property type="match status" value="1"/>
</dbReference>
<feature type="signal peptide" evidence="5">
    <location>
        <begin position="1"/>
        <end position="28"/>
    </location>
</feature>
<dbReference type="SMART" id="SM00062">
    <property type="entry name" value="PBPb"/>
    <property type="match status" value="1"/>
</dbReference>
<name>A0A1H2YLW8_9PSEU</name>
<keyword evidence="3 5" id="KW-0732">Signal</keyword>
<feature type="chain" id="PRO_5011730813" evidence="5">
    <location>
        <begin position="29"/>
        <end position="268"/>
    </location>
</feature>
<evidence type="ECO:0000256" key="4">
    <source>
        <dbReference type="RuleBase" id="RU003744"/>
    </source>
</evidence>
<dbReference type="InterPro" id="IPR018313">
    <property type="entry name" value="SBP_3_CS"/>
</dbReference>
<dbReference type="InterPro" id="IPR037298">
    <property type="entry name" value="PheC_PBP2"/>
</dbReference>
<dbReference type="Gene3D" id="3.40.190.10">
    <property type="entry name" value="Periplasmic binding protein-like II"/>
    <property type="match status" value="2"/>
</dbReference>
<evidence type="ECO:0000256" key="3">
    <source>
        <dbReference type="ARBA" id="ARBA00022729"/>
    </source>
</evidence>
<evidence type="ECO:0000256" key="2">
    <source>
        <dbReference type="ARBA" id="ARBA00010333"/>
    </source>
</evidence>
<evidence type="ECO:0000256" key="1">
    <source>
        <dbReference type="ARBA" id="ARBA00004196"/>
    </source>
</evidence>
<dbReference type="Pfam" id="PF00497">
    <property type="entry name" value="SBP_bac_3"/>
    <property type="match status" value="1"/>
</dbReference>
<dbReference type="STRING" id="589385.SAMN05421504_102182"/>
<dbReference type="PANTHER" id="PTHR35936">
    <property type="entry name" value="MEMBRANE-BOUND LYTIC MUREIN TRANSGLYCOSYLASE F"/>
    <property type="match status" value="1"/>
</dbReference>
<comment type="subcellular location">
    <subcellularLocation>
        <location evidence="1">Cell envelope</location>
    </subcellularLocation>
</comment>
<dbReference type="InterPro" id="IPR001638">
    <property type="entry name" value="Solute-binding_3/MltF_N"/>
</dbReference>
<dbReference type="OrthoDB" id="8454826at2"/>
<organism evidence="7 8">
    <name type="scientific">Amycolatopsis xylanica</name>
    <dbReference type="NCBI Taxonomy" id="589385"/>
    <lineage>
        <taxon>Bacteria</taxon>
        <taxon>Bacillati</taxon>
        <taxon>Actinomycetota</taxon>
        <taxon>Actinomycetes</taxon>
        <taxon>Pseudonocardiales</taxon>
        <taxon>Pseudonocardiaceae</taxon>
        <taxon>Amycolatopsis</taxon>
    </lineage>
</organism>
<protein>
    <submittedName>
        <fullName evidence="7">Cyclohexadienyl dehydratase</fullName>
    </submittedName>
</protein>
<evidence type="ECO:0000259" key="6">
    <source>
        <dbReference type="SMART" id="SM00062"/>
    </source>
</evidence>
<dbReference type="PROSITE" id="PS01039">
    <property type="entry name" value="SBP_BACTERIAL_3"/>
    <property type="match status" value="1"/>
</dbReference>
<dbReference type="AlphaFoldDB" id="A0A1H2YLW8"/>
<dbReference type="PANTHER" id="PTHR35936:SF19">
    <property type="entry name" value="AMINO-ACID-BINDING PROTEIN YXEM-RELATED"/>
    <property type="match status" value="1"/>
</dbReference>